<evidence type="ECO:0008006" key="4">
    <source>
        <dbReference type="Google" id="ProtNLM"/>
    </source>
</evidence>
<name>A0A0C5VFY3_9GAMM</name>
<sequence length="548" mass="58948">MQLLFRFSSIFFLVATLFVSGCGGDSVYGDDGTTSSGGGDGGSGDGGGTDGGGTGSGAEGISYLPLMVLERHKEFSGSDQDDFFQGEGTDPYIWHYMVNPVDAATLAPVSTATESDFLTTVSADGDDPESISSESFPMLQKVVGNPITLNTALVFDLSGSTDDLTDNEIDKLIAELKDYLSKARASSNSTIKNQIFTVWTFSDEGTELTSGFTPNNGTNIEAVLDSVATSLKTEFSLTTNLYRGVIEAMGRYRDNEDDPIYNFRDDGDNDLVDRITANGINLSQLILFSTGKHTAYQSTFNKELIEDAIESQSLLRYPGTTATNLSIDEMDLLKKPVFYYVPKGQFAVAEQDATLAENSEVVRTIDLAQSTVDFADTLIQDQIRAITDRVTADNQYVYRFAFTGREGDFTVVFSSNSAGNSFSLTSKVSTIKDPTDEKYVPPLGTPYEELATVLEVTGANDAYIANADPVAGTNRVSISDVNRFYPKLRWVDGIQSPSFTWVSRPASSEVNPDGSVTVNAISGSSETLTLRYTGGGISTGDLSITLVP</sequence>
<reference evidence="2 3" key="1">
    <citation type="submission" date="2014-01" db="EMBL/GenBank/DDBJ databases">
        <title>Full genme sequencing of cellulolytic bacterium Gynuella sunshinyii YC6258T gen. nov., sp. nov.</title>
        <authorList>
            <person name="Khan H."/>
            <person name="Chung E.J."/>
            <person name="Chung Y.R."/>
        </authorList>
    </citation>
    <scope>NUCLEOTIDE SEQUENCE [LARGE SCALE GENOMIC DNA]</scope>
    <source>
        <strain evidence="2 3">YC6258</strain>
    </source>
</reference>
<dbReference type="AlphaFoldDB" id="A0A0C5VFY3"/>
<dbReference type="EMBL" id="CP007142">
    <property type="protein sequence ID" value="AJQ93106.1"/>
    <property type="molecule type" value="Genomic_DNA"/>
</dbReference>
<accession>A0A0C5VFY3</accession>
<evidence type="ECO:0000256" key="1">
    <source>
        <dbReference type="SAM" id="MobiDB-lite"/>
    </source>
</evidence>
<dbReference type="HOGENOM" id="CLU_496746_0_0_6"/>
<gene>
    <name evidence="2" type="ORF">YC6258_01058</name>
</gene>
<dbReference type="RefSeq" id="WP_044616004.1">
    <property type="nucleotide sequence ID" value="NZ_CP007142.1"/>
</dbReference>
<keyword evidence="3" id="KW-1185">Reference proteome</keyword>
<dbReference type="Proteomes" id="UP000032266">
    <property type="component" value="Chromosome"/>
</dbReference>
<organism evidence="2 3">
    <name type="scientific">Gynuella sunshinyii YC6258</name>
    <dbReference type="NCBI Taxonomy" id="1445510"/>
    <lineage>
        <taxon>Bacteria</taxon>
        <taxon>Pseudomonadati</taxon>
        <taxon>Pseudomonadota</taxon>
        <taxon>Gammaproteobacteria</taxon>
        <taxon>Oceanospirillales</taxon>
        <taxon>Saccharospirillaceae</taxon>
        <taxon>Gynuella</taxon>
    </lineage>
</organism>
<feature type="region of interest" description="Disordered" evidence="1">
    <location>
        <begin position="33"/>
        <end position="56"/>
    </location>
</feature>
<evidence type="ECO:0000313" key="3">
    <source>
        <dbReference type="Proteomes" id="UP000032266"/>
    </source>
</evidence>
<protein>
    <recommendedName>
        <fullName evidence="4">VWFA domain-containing protein</fullName>
    </recommendedName>
</protein>
<evidence type="ECO:0000313" key="2">
    <source>
        <dbReference type="EMBL" id="AJQ93106.1"/>
    </source>
</evidence>
<dbReference type="OrthoDB" id="9825541at2"/>
<dbReference type="PATRIC" id="fig|1445510.3.peg.1034"/>
<dbReference type="KEGG" id="gsn:YC6258_01058"/>
<feature type="compositionally biased region" description="Gly residues" evidence="1">
    <location>
        <begin position="35"/>
        <end position="56"/>
    </location>
</feature>
<dbReference type="PROSITE" id="PS51257">
    <property type="entry name" value="PROKAR_LIPOPROTEIN"/>
    <property type="match status" value="1"/>
</dbReference>
<proteinExistence type="predicted"/>